<dbReference type="SUPFAM" id="SSF53067">
    <property type="entry name" value="Actin-like ATPase domain"/>
    <property type="match status" value="2"/>
</dbReference>
<dbReference type="InterPro" id="IPR043129">
    <property type="entry name" value="ATPase_NBD"/>
</dbReference>
<sequence length="297" mass="31599">MKIIIGVDAGGTKTEAVAYDRDGNSLAQAYSSYGNVLIDFTAACHHIQQAIKRCLNVLPDAELVALSLGVAGIGSGKYNAELQQALSSFGVPIRIETDAHIAHAAYFPKGDGILTIAGTGAVSFGHKGEKQVMTGGWGHLIGADRGSGYWIALQAIEKMANDEDHGKPLSQLSNAILHYLNLPDSFAIKRFVYGAPKKELAALTPIIVAEANKDSISAQNILREAGQFLAQITIDNYNKLDRPQAIGIALKGSVLLKIPQVQTTFIQEVKKFVPTASIITEEVSSTQGAFSLALAEL</sequence>
<dbReference type="Gene3D" id="3.30.420.40">
    <property type="match status" value="2"/>
</dbReference>
<dbReference type="InterPro" id="IPR039758">
    <property type="entry name" value="NAGK-like"/>
</dbReference>
<evidence type="ECO:0000259" key="1">
    <source>
        <dbReference type="Pfam" id="PF01869"/>
    </source>
</evidence>
<comment type="caution">
    <text evidence="2">The sequence shown here is derived from an EMBL/GenBank/DDBJ whole genome shotgun (WGS) entry which is preliminary data.</text>
</comment>
<dbReference type="AlphaFoldDB" id="A0A252CEZ9"/>
<dbReference type="EMBL" id="MUIZ01000002">
    <property type="protein sequence ID" value="OUK05134.1"/>
    <property type="molecule type" value="Genomic_DNA"/>
</dbReference>
<dbReference type="PANTHER" id="PTHR12862">
    <property type="entry name" value="BADF TYPE ATPASE DOMAIN-CONTAINING PROTEIN"/>
    <property type="match status" value="1"/>
</dbReference>
<gene>
    <name evidence="2" type="ORF">BZZ03_03730</name>
</gene>
<dbReference type="CDD" id="cd24007">
    <property type="entry name" value="ASKHA_NBD_eukNAGK-like"/>
    <property type="match status" value="1"/>
</dbReference>
<dbReference type="GO" id="GO:0045127">
    <property type="term" value="F:N-acetylglucosamine kinase activity"/>
    <property type="evidence" value="ECO:0007669"/>
    <property type="project" value="InterPro"/>
</dbReference>
<dbReference type="Proteomes" id="UP000194606">
    <property type="component" value="Unassembled WGS sequence"/>
</dbReference>
<evidence type="ECO:0000313" key="3">
    <source>
        <dbReference type="Proteomes" id="UP000194606"/>
    </source>
</evidence>
<accession>A0A252CEZ9</accession>
<organism evidence="2 3">
    <name type="scientific">Lactococcus petauri</name>
    <dbReference type="NCBI Taxonomy" id="1940789"/>
    <lineage>
        <taxon>Bacteria</taxon>
        <taxon>Bacillati</taxon>
        <taxon>Bacillota</taxon>
        <taxon>Bacilli</taxon>
        <taxon>Lactobacillales</taxon>
        <taxon>Streptococcaceae</taxon>
        <taxon>Lactococcus</taxon>
    </lineage>
</organism>
<protein>
    <recommendedName>
        <fullName evidence="1">ATPase BadF/BadG/BcrA/BcrD type domain-containing protein</fullName>
    </recommendedName>
</protein>
<evidence type="ECO:0000313" key="2">
    <source>
        <dbReference type="EMBL" id="OUK05134.1"/>
    </source>
</evidence>
<dbReference type="PANTHER" id="PTHR12862:SF0">
    <property type="entry name" value="N-ACETYL-D-GLUCOSAMINE KINASE"/>
    <property type="match status" value="1"/>
</dbReference>
<feature type="domain" description="ATPase BadF/BadG/BcrA/BcrD type" evidence="1">
    <location>
        <begin position="5"/>
        <end position="289"/>
    </location>
</feature>
<dbReference type="Pfam" id="PF01869">
    <property type="entry name" value="BcrAD_BadFG"/>
    <property type="match status" value="1"/>
</dbReference>
<proteinExistence type="predicted"/>
<dbReference type="InterPro" id="IPR002731">
    <property type="entry name" value="ATPase_BadF"/>
</dbReference>
<name>A0A252CEZ9_9LACT</name>
<dbReference type="RefSeq" id="WP_233128951.1">
    <property type="nucleotide sequence ID" value="NZ_MUIZ01000002.1"/>
</dbReference>
<reference evidence="2 3" key="1">
    <citation type="submission" date="2017-02" db="EMBL/GenBank/DDBJ databases">
        <authorList>
            <person name="Peterson S.W."/>
        </authorList>
    </citation>
    <scope>NUCLEOTIDE SEQUENCE [LARGE SCALE GENOMIC DNA]</scope>
    <source>
        <strain evidence="2">159469</strain>
    </source>
</reference>